<evidence type="ECO:0000313" key="1">
    <source>
        <dbReference type="EnsemblMetazoa" id="MESCA003540-PA"/>
    </source>
</evidence>
<dbReference type="Proteomes" id="UP000015102">
    <property type="component" value="Unassembled WGS sequence"/>
</dbReference>
<reference evidence="1" key="2">
    <citation type="submission" date="2015-06" db="UniProtKB">
        <authorList>
            <consortium name="EnsemblMetazoa"/>
        </authorList>
    </citation>
    <scope>IDENTIFICATION</scope>
</reference>
<accession>T1GJ96</accession>
<reference evidence="2" key="1">
    <citation type="submission" date="2013-02" db="EMBL/GenBank/DDBJ databases">
        <authorList>
            <person name="Hughes D."/>
        </authorList>
    </citation>
    <scope>NUCLEOTIDE SEQUENCE</scope>
    <source>
        <strain>Durham</strain>
        <strain evidence="2">NC isolate 2 -- Noor lab</strain>
    </source>
</reference>
<protein>
    <submittedName>
        <fullName evidence="1">Uncharacterized protein</fullName>
    </submittedName>
</protein>
<dbReference type="EMBL" id="CAQQ02105597">
    <property type="status" value="NOT_ANNOTATED_CDS"/>
    <property type="molecule type" value="Genomic_DNA"/>
</dbReference>
<proteinExistence type="predicted"/>
<dbReference type="HOGENOM" id="CLU_3112416_0_0_1"/>
<dbReference type="AlphaFoldDB" id="T1GJ96"/>
<organism evidence="1 2">
    <name type="scientific">Megaselia scalaris</name>
    <name type="common">Humpbacked fly</name>
    <name type="synonym">Phora scalaris</name>
    <dbReference type="NCBI Taxonomy" id="36166"/>
    <lineage>
        <taxon>Eukaryota</taxon>
        <taxon>Metazoa</taxon>
        <taxon>Ecdysozoa</taxon>
        <taxon>Arthropoda</taxon>
        <taxon>Hexapoda</taxon>
        <taxon>Insecta</taxon>
        <taxon>Pterygota</taxon>
        <taxon>Neoptera</taxon>
        <taxon>Endopterygota</taxon>
        <taxon>Diptera</taxon>
        <taxon>Brachycera</taxon>
        <taxon>Muscomorpha</taxon>
        <taxon>Platypezoidea</taxon>
        <taxon>Phoridae</taxon>
        <taxon>Megaseliini</taxon>
        <taxon>Megaselia</taxon>
    </lineage>
</organism>
<evidence type="ECO:0000313" key="2">
    <source>
        <dbReference type="Proteomes" id="UP000015102"/>
    </source>
</evidence>
<dbReference type="EnsemblMetazoa" id="MESCA003540-RA">
    <property type="protein sequence ID" value="MESCA003540-PA"/>
    <property type="gene ID" value="MESCA003540"/>
</dbReference>
<sequence length="51" mass="6055">QIIHGEVHSEPAHIIRKRSIDQPLRILLFYDDSMYRLDNEKFALINVTNSF</sequence>
<dbReference type="STRING" id="36166.T1GJ96"/>
<keyword evidence="2" id="KW-1185">Reference proteome</keyword>
<name>T1GJ96_MEGSC</name>